<evidence type="ECO:0000313" key="3">
    <source>
        <dbReference type="Proteomes" id="UP000550707"/>
    </source>
</evidence>
<feature type="compositionally biased region" description="Basic residues" evidence="1">
    <location>
        <begin position="1"/>
        <end position="17"/>
    </location>
</feature>
<evidence type="ECO:0000256" key="1">
    <source>
        <dbReference type="SAM" id="MobiDB-lite"/>
    </source>
</evidence>
<reference evidence="2 3" key="1">
    <citation type="journal article" date="2020" name="Nature">
        <title>Six reference-quality genomes reveal evolution of bat adaptations.</title>
        <authorList>
            <person name="Jebb D."/>
            <person name="Huang Z."/>
            <person name="Pippel M."/>
            <person name="Hughes G.M."/>
            <person name="Lavrichenko K."/>
            <person name="Devanna P."/>
            <person name="Winkler S."/>
            <person name="Jermiin L.S."/>
            <person name="Skirmuntt E.C."/>
            <person name="Katzourakis A."/>
            <person name="Burkitt-Gray L."/>
            <person name="Ray D.A."/>
            <person name="Sullivan K.A.M."/>
            <person name="Roscito J.G."/>
            <person name="Kirilenko B.M."/>
            <person name="Davalos L.M."/>
            <person name="Corthals A.P."/>
            <person name="Power M.L."/>
            <person name="Jones G."/>
            <person name="Ransome R.D."/>
            <person name="Dechmann D.K.N."/>
            <person name="Locatelli A.G."/>
            <person name="Puechmaille S.J."/>
            <person name="Fedrigo O."/>
            <person name="Jarvis E.D."/>
            <person name="Hiller M."/>
            <person name="Vernes S.C."/>
            <person name="Myers E.W."/>
            <person name="Teeling E.C."/>
        </authorList>
    </citation>
    <scope>NUCLEOTIDE SEQUENCE [LARGE SCALE GENOMIC DNA]</scope>
    <source>
        <strain evidence="2">MMolMol1</strain>
        <tissue evidence="2">Muscle</tissue>
    </source>
</reference>
<proteinExistence type="predicted"/>
<sequence length="158" mass="18763">MAWAKKKKKKKHTHRPRNRIERPKIKPHVYGQIIFDKGAKNIQWRKQSIFNKWCKRMEVDNSLSPCTKINSKWTKDLNIRSETIKYIEENTGTKLLDHSLREGFINLTPKTWEIKANIKEWDHIKLKSFCTVIETDNKTKMNQPNGRLYLQTTALTKG</sequence>
<dbReference type="InParanoid" id="A0A7J8FZS5"/>
<dbReference type="AlphaFoldDB" id="A0A7J8FZS5"/>
<evidence type="ECO:0000313" key="2">
    <source>
        <dbReference type="EMBL" id="KAF6452899.1"/>
    </source>
</evidence>
<feature type="region of interest" description="Disordered" evidence="1">
    <location>
        <begin position="1"/>
        <end position="21"/>
    </location>
</feature>
<dbReference type="Proteomes" id="UP000550707">
    <property type="component" value="Unassembled WGS sequence"/>
</dbReference>
<name>A0A7J8FZS5_MOLMO</name>
<organism evidence="2 3">
    <name type="scientific">Molossus molossus</name>
    <name type="common">Pallas' mastiff bat</name>
    <name type="synonym">Vespertilio molossus</name>
    <dbReference type="NCBI Taxonomy" id="27622"/>
    <lineage>
        <taxon>Eukaryota</taxon>
        <taxon>Metazoa</taxon>
        <taxon>Chordata</taxon>
        <taxon>Craniata</taxon>
        <taxon>Vertebrata</taxon>
        <taxon>Euteleostomi</taxon>
        <taxon>Mammalia</taxon>
        <taxon>Eutheria</taxon>
        <taxon>Laurasiatheria</taxon>
        <taxon>Chiroptera</taxon>
        <taxon>Yangochiroptera</taxon>
        <taxon>Molossidae</taxon>
        <taxon>Molossus</taxon>
    </lineage>
</organism>
<accession>A0A7J8FZS5</accession>
<gene>
    <name evidence="2" type="ORF">HJG59_008206</name>
</gene>
<comment type="caution">
    <text evidence="2">The sequence shown here is derived from an EMBL/GenBank/DDBJ whole genome shotgun (WGS) entry which is preliminary data.</text>
</comment>
<protein>
    <submittedName>
        <fullName evidence="2">Uncharacterized protein</fullName>
    </submittedName>
</protein>
<dbReference type="EMBL" id="JACASF010000010">
    <property type="protein sequence ID" value="KAF6452899.1"/>
    <property type="molecule type" value="Genomic_DNA"/>
</dbReference>
<keyword evidence="3" id="KW-1185">Reference proteome</keyword>